<feature type="compositionally biased region" description="Low complexity" evidence="3">
    <location>
        <begin position="1"/>
        <end position="24"/>
    </location>
</feature>
<evidence type="ECO:0000256" key="3">
    <source>
        <dbReference type="SAM" id="MobiDB-lite"/>
    </source>
</evidence>
<name>A0A1Y2HHQ5_9FUNG</name>
<dbReference type="Pfam" id="PF13855">
    <property type="entry name" value="LRR_8"/>
    <property type="match status" value="1"/>
</dbReference>
<dbReference type="AlphaFoldDB" id="A0A1Y2HHQ5"/>
<dbReference type="Gene3D" id="3.80.10.10">
    <property type="entry name" value="Ribonuclease Inhibitor"/>
    <property type="match status" value="2"/>
</dbReference>
<keyword evidence="1" id="KW-0433">Leucine-rich repeat</keyword>
<evidence type="ECO:0000256" key="1">
    <source>
        <dbReference type="ARBA" id="ARBA00022614"/>
    </source>
</evidence>
<feature type="compositionally biased region" description="Polar residues" evidence="3">
    <location>
        <begin position="54"/>
        <end position="72"/>
    </location>
</feature>
<evidence type="ECO:0008006" key="6">
    <source>
        <dbReference type="Google" id="ProtNLM"/>
    </source>
</evidence>
<organism evidence="4 5">
    <name type="scientific">Catenaria anguillulae PL171</name>
    <dbReference type="NCBI Taxonomy" id="765915"/>
    <lineage>
        <taxon>Eukaryota</taxon>
        <taxon>Fungi</taxon>
        <taxon>Fungi incertae sedis</taxon>
        <taxon>Blastocladiomycota</taxon>
        <taxon>Blastocladiomycetes</taxon>
        <taxon>Blastocladiales</taxon>
        <taxon>Catenariaceae</taxon>
        <taxon>Catenaria</taxon>
    </lineage>
</organism>
<dbReference type="EMBL" id="MCFL01000031">
    <property type="protein sequence ID" value="ORZ34085.1"/>
    <property type="molecule type" value="Genomic_DNA"/>
</dbReference>
<evidence type="ECO:0000313" key="5">
    <source>
        <dbReference type="Proteomes" id="UP000193411"/>
    </source>
</evidence>
<feature type="region of interest" description="Disordered" evidence="3">
    <location>
        <begin position="1"/>
        <end position="118"/>
    </location>
</feature>
<dbReference type="PANTHER" id="PTHR46652:SF3">
    <property type="entry name" value="LEUCINE-RICH REPEAT-CONTAINING PROTEIN 9"/>
    <property type="match status" value="1"/>
</dbReference>
<dbReference type="Pfam" id="PF12799">
    <property type="entry name" value="LRR_4"/>
    <property type="match status" value="1"/>
</dbReference>
<dbReference type="InterPro" id="IPR001611">
    <property type="entry name" value="Leu-rich_rpt"/>
</dbReference>
<dbReference type="SUPFAM" id="SSF52058">
    <property type="entry name" value="L domain-like"/>
    <property type="match status" value="1"/>
</dbReference>
<dbReference type="SMART" id="SM00369">
    <property type="entry name" value="LRR_TYP"/>
    <property type="match status" value="5"/>
</dbReference>
<proteinExistence type="predicted"/>
<evidence type="ECO:0000256" key="2">
    <source>
        <dbReference type="ARBA" id="ARBA00022737"/>
    </source>
</evidence>
<evidence type="ECO:0000313" key="4">
    <source>
        <dbReference type="EMBL" id="ORZ34085.1"/>
    </source>
</evidence>
<dbReference type="PANTHER" id="PTHR46652">
    <property type="entry name" value="LEUCINE-RICH REPEAT AND IQ DOMAIN-CONTAINING PROTEIN 1-RELATED"/>
    <property type="match status" value="1"/>
</dbReference>
<dbReference type="SMART" id="SM00365">
    <property type="entry name" value="LRR_SD22"/>
    <property type="match status" value="8"/>
</dbReference>
<dbReference type="STRING" id="765915.A0A1Y2HHQ5"/>
<protein>
    <recommendedName>
        <fullName evidence="6">Protein phosphatase 1 regulatory subunit 7</fullName>
    </recommendedName>
</protein>
<sequence length="434" mass="48067">MMSSVSRPRSRSRSPSNNANANANLQDSADLDQPATGPSPIITTIGAVRVAHHNPTTQEPSHTTFHAAQQSAPSPPVVENGQDQEADDDDDEDEDDGEEQEQPVQLTTVDGGDGTPVDESQFLADIADDVPELDMTHCRLENMSLLGLERFHSLQRLGMRQNLFTKIQGVAGLAPTLVELDLYDNRISKFDPVAPLINLELLDLSFNKIKRIPEGVLHGMAKLRDLYFVANKISVIENLDGLDSLRSLELGANRIRVRLTLLYLPMILCRKSQTLTTCPRSSNSGSGKNKITSLAGLAALPSLTLLSIQSNRIVDLAGLEALVNLEELYMSHNGVLKIDHLHNNTKLRVLDLCNNRIEKLENVGHLVELEELWISNNKLESWEDVEQQTKTLPKLETIYLEGNPLQRSAGATYRIKVKTLVPQVKQIDATFVRM</sequence>
<dbReference type="PROSITE" id="PS51450">
    <property type="entry name" value="LRR"/>
    <property type="match status" value="7"/>
</dbReference>
<dbReference type="InterPro" id="IPR025875">
    <property type="entry name" value="Leu-rich_rpt_4"/>
</dbReference>
<dbReference type="OrthoDB" id="266138at2759"/>
<dbReference type="InterPro" id="IPR032675">
    <property type="entry name" value="LRR_dom_sf"/>
</dbReference>
<dbReference type="InterPro" id="IPR003591">
    <property type="entry name" value="Leu-rich_rpt_typical-subtyp"/>
</dbReference>
<reference evidence="4 5" key="1">
    <citation type="submission" date="2016-07" db="EMBL/GenBank/DDBJ databases">
        <title>Pervasive Adenine N6-methylation of Active Genes in Fungi.</title>
        <authorList>
            <consortium name="DOE Joint Genome Institute"/>
            <person name="Mondo S.J."/>
            <person name="Dannebaum R.O."/>
            <person name="Kuo R.C."/>
            <person name="Labutti K."/>
            <person name="Haridas S."/>
            <person name="Kuo A."/>
            <person name="Salamov A."/>
            <person name="Ahrendt S.R."/>
            <person name="Lipzen A."/>
            <person name="Sullivan W."/>
            <person name="Andreopoulos W.B."/>
            <person name="Clum A."/>
            <person name="Lindquist E."/>
            <person name="Daum C."/>
            <person name="Ramamoorthy G.K."/>
            <person name="Gryganskyi A."/>
            <person name="Culley D."/>
            <person name="Magnuson J.K."/>
            <person name="James T.Y."/>
            <person name="O'Malley M.A."/>
            <person name="Stajich J.E."/>
            <person name="Spatafora J.W."/>
            <person name="Visel A."/>
            <person name="Grigoriev I.V."/>
        </authorList>
    </citation>
    <scope>NUCLEOTIDE SEQUENCE [LARGE SCALE GENOMIC DNA]</scope>
    <source>
        <strain evidence="4 5">PL171</strain>
    </source>
</reference>
<comment type="caution">
    <text evidence="4">The sequence shown here is derived from an EMBL/GenBank/DDBJ whole genome shotgun (WGS) entry which is preliminary data.</text>
</comment>
<keyword evidence="5" id="KW-1185">Reference proteome</keyword>
<gene>
    <name evidence="4" type="ORF">BCR44DRAFT_1437068</name>
</gene>
<dbReference type="InterPro" id="IPR050836">
    <property type="entry name" value="SDS22/Internalin_LRR"/>
</dbReference>
<feature type="compositionally biased region" description="Acidic residues" evidence="3">
    <location>
        <begin position="82"/>
        <end position="101"/>
    </location>
</feature>
<keyword evidence="2" id="KW-0677">Repeat</keyword>
<accession>A0A1Y2HHQ5</accession>
<dbReference type="Proteomes" id="UP000193411">
    <property type="component" value="Unassembled WGS sequence"/>
</dbReference>
<dbReference type="FunFam" id="3.80.10.10:FF:000312">
    <property type="entry name" value="Protein phosphatases pp1 regulatory subunit, putative"/>
    <property type="match status" value="1"/>
</dbReference>